<dbReference type="EMBL" id="JALLPB020000291">
    <property type="protein sequence ID" value="KAL3810931.1"/>
    <property type="molecule type" value="Genomic_DNA"/>
</dbReference>
<reference evidence="3 4" key="1">
    <citation type="submission" date="2024-10" db="EMBL/GenBank/DDBJ databases">
        <title>Updated reference genomes for cyclostephanoid diatoms.</title>
        <authorList>
            <person name="Roberts W.R."/>
            <person name="Alverson A.J."/>
        </authorList>
    </citation>
    <scope>NUCLEOTIDE SEQUENCE [LARGE SCALE GENOMIC DNA]</scope>
    <source>
        <strain evidence="3 4">AJA228-03</strain>
    </source>
</reference>
<keyword evidence="1" id="KW-1133">Transmembrane helix</keyword>
<dbReference type="AlphaFoldDB" id="A0ABD3RGM1"/>
<sequence>MRKILTAIAAMAATALSPVAVHARVAFVTPVHSRAKIVTSQKIIIRPPPSPMGGPSASVPMSRGGKVTSTSVGMGYQLPPSGPRGLMDQINALLPTIVAGILVALFFASPLGGIFFAITNSIFVLSILTPFVLFGGFQLWSALYTIEAPCPSCGAIPVRALKNGEPSMCLNCGAFSRANEDGDGLELCNDPNDILGVGSGLGGASSLFDALFGAPGDEGGISGFDVIDGPIKEKADERAKKAKRQATIIDVDVERD</sequence>
<feature type="signal peptide" evidence="2">
    <location>
        <begin position="1"/>
        <end position="23"/>
    </location>
</feature>
<evidence type="ECO:0000313" key="3">
    <source>
        <dbReference type="EMBL" id="KAL3810931.1"/>
    </source>
</evidence>
<evidence type="ECO:0000256" key="1">
    <source>
        <dbReference type="SAM" id="Phobius"/>
    </source>
</evidence>
<organism evidence="3 4">
    <name type="scientific">Cyclostephanos tholiformis</name>
    <dbReference type="NCBI Taxonomy" id="382380"/>
    <lineage>
        <taxon>Eukaryota</taxon>
        <taxon>Sar</taxon>
        <taxon>Stramenopiles</taxon>
        <taxon>Ochrophyta</taxon>
        <taxon>Bacillariophyta</taxon>
        <taxon>Coscinodiscophyceae</taxon>
        <taxon>Thalassiosirophycidae</taxon>
        <taxon>Stephanodiscales</taxon>
        <taxon>Stephanodiscaceae</taxon>
        <taxon>Cyclostephanos</taxon>
    </lineage>
</organism>
<keyword evidence="2" id="KW-0732">Signal</keyword>
<name>A0ABD3RGM1_9STRA</name>
<evidence type="ECO:0000256" key="2">
    <source>
        <dbReference type="SAM" id="SignalP"/>
    </source>
</evidence>
<protein>
    <submittedName>
        <fullName evidence="3">Uncharacterized protein</fullName>
    </submittedName>
</protein>
<accession>A0ABD3RGM1</accession>
<dbReference type="Proteomes" id="UP001530377">
    <property type="component" value="Unassembled WGS sequence"/>
</dbReference>
<comment type="caution">
    <text evidence="3">The sequence shown here is derived from an EMBL/GenBank/DDBJ whole genome shotgun (WGS) entry which is preliminary data.</text>
</comment>
<feature type="transmembrane region" description="Helical" evidence="1">
    <location>
        <begin position="92"/>
        <end position="115"/>
    </location>
</feature>
<gene>
    <name evidence="3" type="ORF">ACHAXA_001104</name>
</gene>
<evidence type="ECO:0000313" key="4">
    <source>
        <dbReference type="Proteomes" id="UP001530377"/>
    </source>
</evidence>
<keyword evidence="4" id="KW-1185">Reference proteome</keyword>
<proteinExistence type="predicted"/>
<feature type="transmembrane region" description="Helical" evidence="1">
    <location>
        <begin position="122"/>
        <end position="143"/>
    </location>
</feature>
<keyword evidence="1" id="KW-0472">Membrane</keyword>
<feature type="chain" id="PRO_5044843886" evidence="2">
    <location>
        <begin position="24"/>
        <end position="256"/>
    </location>
</feature>
<keyword evidence="1" id="KW-0812">Transmembrane</keyword>